<dbReference type="SUPFAM" id="SSF55729">
    <property type="entry name" value="Acyl-CoA N-acyltransferases (Nat)"/>
    <property type="match status" value="1"/>
</dbReference>
<dbReference type="CDD" id="cd04301">
    <property type="entry name" value="NAT_SF"/>
    <property type="match status" value="1"/>
</dbReference>
<reference evidence="3" key="1">
    <citation type="journal article" date="2019" name="Int. J. Syst. Evol. Microbiol.">
        <title>The Global Catalogue of Microorganisms (GCM) 10K type strain sequencing project: providing services to taxonomists for standard genome sequencing and annotation.</title>
        <authorList>
            <consortium name="The Broad Institute Genomics Platform"/>
            <consortium name="The Broad Institute Genome Sequencing Center for Infectious Disease"/>
            <person name="Wu L."/>
            <person name="Ma J."/>
        </authorList>
    </citation>
    <scope>NUCLEOTIDE SEQUENCE [LARGE SCALE GENOMIC DNA]</scope>
    <source>
        <strain evidence="3">JCM 17695</strain>
    </source>
</reference>
<dbReference type="GO" id="GO:0016746">
    <property type="term" value="F:acyltransferase activity"/>
    <property type="evidence" value="ECO:0007669"/>
    <property type="project" value="UniProtKB-KW"/>
</dbReference>
<proteinExistence type="predicted"/>
<dbReference type="Proteomes" id="UP001596512">
    <property type="component" value="Unassembled WGS sequence"/>
</dbReference>
<dbReference type="Pfam" id="PF00583">
    <property type="entry name" value="Acetyltransf_1"/>
    <property type="match status" value="1"/>
</dbReference>
<gene>
    <name evidence="2" type="ORF">ACFQV2_23375</name>
</gene>
<dbReference type="InterPro" id="IPR016181">
    <property type="entry name" value="Acyl_CoA_acyltransferase"/>
</dbReference>
<dbReference type="EC" id="2.3.-.-" evidence="2"/>
<evidence type="ECO:0000313" key="2">
    <source>
        <dbReference type="EMBL" id="MFC7615983.1"/>
    </source>
</evidence>
<evidence type="ECO:0000313" key="3">
    <source>
        <dbReference type="Proteomes" id="UP001596512"/>
    </source>
</evidence>
<keyword evidence="3" id="KW-1185">Reference proteome</keyword>
<dbReference type="PROSITE" id="PS51186">
    <property type="entry name" value="GNAT"/>
    <property type="match status" value="1"/>
</dbReference>
<feature type="domain" description="N-acetyltransferase" evidence="1">
    <location>
        <begin position="126"/>
        <end position="267"/>
    </location>
</feature>
<name>A0ABW2TRT3_9PSEU</name>
<protein>
    <submittedName>
        <fullName evidence="2">GNAT family N-acetyltransferase</fullName>
        <ecNumber evidence="2">2.3.-.-</ecNumber>
    </submittedName>
</protein>
<keyword evidence="2" id="KW-0808">Transferase</keyword>
<comment type="caution">
    <text evidence="2">The sequence shown here is derived from an EMBL/GenBank/DDBJ whole genome shotgun (WGS) entry which is preliminary data.</text>
</comment>
<dbReference type="Gene3D" id="3.40.630.30">
    <property type="match status" value="1"/>
</dbReference>
<organism evidence="2 3">
    <name type="scientific">Actinokineospora soli</name>
    <dbReference type="NCBI Taxonomy" id="1048753"/>
    <lineage>
        <taxon>Bacteria</taxon>
        <taxon>Bacillati</taxon>
        <taxon>Actinomycetota</taxon>
        <taxon>Actinomycetes</taxon>
        <taxon>Pseudonocardiales</taxon>
        <taxon>Pseudonocardiaceae</taxon>
        <taxon>Actinokineospora</taxon>
    </lineage>
</organism>
<sequence>MQGLVQRLWPAHCHIGDLAWQRTQHLGREDEWPTALWWRGDDVVGWGWTHLPGHLDFLTADPATADEILTWFAETATADRRTVTVADNEPVLLHALARHGYRPADEHVHHYLARDLTDLPDPAPPPGYALHPAEDLRRRADVHRAAWHPSRVTEDSYRVVSATWPYRGELDWVASTADGSYAASCLVWLDEANAVGELEPVGTDPAHRGLGLGRAVCLAALHALRDSGARTAVVFPVDSPPAHPGAMALYRALGFREYARSRTFASG</sequence>
<keyword evidence="2" id="KW-0012">Acyltransferase</keyword>
<dbReference type="InterPro" id="IPR000182">
    <property type="entry name" value="GNAT_dom"/>
</dbReference>
<dbReference type="EMBL" id="JBHTEY010000004">
    <property type="protein sequence ID" value="MFC7615983.1"/>
    <property type="molecule type" value="Genomic_DNA"/>
</dbReference>
<evidence type="ECO:0000259" key="1">
    <source>
        <dbReference type="PROSITE" id="PS51186"/>
    </source>
</evidence>
<accession>A0ABW2TRT3</accession>